<evidence type="ECO:0000256" key="1">
    <source>
        <dbReference type="SAM" id="SignalP"/>
    </source>
</evidence>
<accession>A0A6V8MNW6</accession>
<dbReference type="Proteomes" id="UP000556026">
    <property type="component" value="Unassembled WGS sequence"/>
</dbReference>
<feature type="chain" id="PRO_5028172973" evidence="1">
    <location>
        <begin position="25"/>
        <end position="334"/>
    </location>
</feature>
<dbReference type="SUPFAM" id="SSF53822">
    <property type="entry name" value="Periplasmic binding protein-like I"/>
    <property type="match status" value="1"/>
</dbReference>
<feature type="signal peptide" evidence="1">
    <location>
        <begin position="1"/>
        <end position="24"/>
    </location>
</feature>
<dbReference type="InterPro" id="IPR028082">
    <property type="entry name" value="Peripla_BP_I"/>
</dbReference>
<dbReference type="InterPro" id="IPR007487">
    <property type="entry name" value="ABC_transpt-TYRBP-like"/>
</dbReference>
<reference evidence="3" key="1">
    <citation type="submission" date="2020-06" db="EMBL/GenBank/DDBJ databases">
        <title>Draft genomic sequence of Geomonas sp. Red330.</title>
        <authorList>
            <person name="Itoh H."/>
            <person name="Zhenxing X."/>
            <person name="Ushijima N."/>
            <person name="Masuda Y."/>
            <person name="Shiratori Y."/>
            <person name="Senoo K."/>
        </authorList>
    </citation>
    <scope>NUCLEOTIDE SEQUENCE [LARGE SCALE GENOMIC DNA]</scope>
    <source>
        <strain evidence="3">Red330</strain>
    </source>
</reference>
<dbReference type="EMBL" id="BLXX01000019">
    <property type="protein sequence ID" value="GFO61738.1"/>
    <property type="molecule type" value="Genomic_DNA"/>
</dbReference>
<name>A0A6V8MNW6_9BACT</name>
<dbReference type="Pfam" id="PF04392">
    <property type="entry name" value="ABC_sub_bind"/>
    <property type="match status" value="1"/>
</dbReference>
<proteinExistence type="predicted"/>
<keyword evidence="1" id="KW-0732">Signal</keyword>
<keyword evidence="3" id="KW-1185">Reference proteome</keyword>
<sequence>MSKRLSMVLSFLAVSLMCAATAFAAAPQGKVVIGISKIVSHPALDAVVKGVQDELAAAKMNATFDVQNANGDMNAAASIANKFQSEKVNLAVGVATPTAQALVNTLKNTPIVFSAVTDPVKAGLVTSLKKGDKNVTGVSDMTPVKQQIELLMRMKKIKRLGHIYTSSEENAVVLANIVKQVCKEMHIEFVEATVTKSAEVKQATESIIRRVDAIYISTDNTVVSALSAVTDVAMKHKVPVMSADPSSSETYDVLAAWGFDYYKMGRATGKLIIEILKGKKPEQIPTRFMTKASDVDLMINLDVAKKLGIKVPADLVKVANTVKENGKLTKKQAK</sequence>
<dbReference type="CDD" id="cd06325">
    <property type="entry name" value="PBP1_ABC_unchar_transporter"/>
    <property type="match status" value="1"/>
</dbReference>
<dbReference type="Gene3D" id="3.40.50.2300">
    <property type="match status" value="2"/>
</dbReference>
<dbReference type="PANTHER" id="PTHR35271">
    <property type="entry name" value="ABC TRANSPORTER, SUBSTRATE-BINDING LIPOPROTEIN-RELATED"/>
    <property type="match status" value="1"/>
</dbReference>
<comment type="caution">
    <text evidence="2">The sequence shown here is derived from an EMBL/GenBank/DDBJ whole genome shotgun (WGS) entry which is preliminary data.</text>
</comment>
<organism evidence="2 3">
    <name type="scientific">Geomonas silvestris</name>
    <dbReference type="NCBI Taxonomy" id="2740184"/>
    <lineage>
        <taxon>Bacteria</taxon>
        <taxon>Pseudomonadati</taxon>
        <taxon>Thermodesulfobacteriota</taxon>
        <taxon>Desulfuromonadia</taxon>
        <taxon>Geobacterales</taxon>
        <taxon>Geobacteraceae</taxon>
        <taxon>Geomonas</taxon>
    </lineage>
</organism>
<dbReference type="AlphaFoldDB" id="A0A6V8MNW6"/>
<dbReference type="PANTHER" id="PTHR35271:SF1">
    <property type="entry name" value="ABC TRANSPORTER, SUBSTRATE-BINDING LIPOPROTEIN"/>
    <property type="match status" value="1"/>
</dbReference>
<gene>
    <name evidence="2" type="ORF">GMST_40630</name>
</gene>
<evidence type="ECO:0000313" key="3">
    <source>
        <dbReference type="Proteomes" id="UP000556026"/>
    </source>
</evidence>
<evidence type="ECO:0000313" key="2">
    <source>
        <dbReference type="EMBL" id="GFO61738.1"/>
    </source>
</evidence>
<protein>
    <submittedName>
        <fullName evidence="2">ABC transporter substrate-binding protein</fullName>
    </submittedName>
</protein>